<feature type="repeat" description="WD" evidence="3">
    <location>
        <begin position="389"/>
        <end position="419"/>
    </location>
</feature>
<dbReference type="EMBL" id="JAVXUP010003082">
    <property type="protein sequence ID" value="KAK3000131.1"/>
    <property type="molecule type" value="Genomic_DNA"/>
</dbReference>
<dbReference type="Proteomes" id="UP001188597">
    <property type="component" value="Unassembled WGS sequence"/>
</dbReference>
<feature type="compositionally biased region" description="Polar residues" evidence="4">
    <location>
        <begin position="585"/>
        <end position="606"/>
    </location>
</feature>
<keyword evidence="1 3" id="KW-0853">WD repeat</keyword>
<feature type="region of interest" description="Disordered" evidence="4">
    <location>
        <begin position="186"/>
        <end position="218"/>
    </location>
</feature>
<dbReference type="Gene3D" id="2.130.10.10">
    <property type="entry name" value="YVTN repeat-like/Quinoprotein amine dehydrogenase"/>
    <property type="match status" value="3"/>
</dbReference>
<dbReference type="PROSITE" id="PS50082">
    <property type="entry name" value="WD_REPEATS_2"/>
    <property type="match status" value="4"/>
</dbReference>
<proteinExistence type="predicted"/>
<dbReference type="CDD" id="cd00200">
    <property type="entry name" value="WD40"/>
    <property type="match status" value="1"/>
</dbReference>
<feature type="repeat" description="WD" evidence="3">
    <location>
        <begin position="347"/>
        <end position="388"/>
    </location>
</feature>
<dbReference type="Pfam" id="PF00400">
    <property type="entry name" value="WD40"/>
    <property type="match status" value="6"/>
</dbReference>
<dbReference type="PANTHER" id="PTHR22844:SF334">
    <property type="entry name" value="PROTEIN JINGUBANG-LIKE"/>
    <property type="match status" value="1"/>
</dbReference>
<keyword evidence="2" id="KW-0677">Repeat</keyword>
<evidence type="ECO:0000256" key="4">
    <source>
        <dbReference type="SAM" id="MobiDB-lite"/>
    </source>
</evidence>
<reference evidence="5" key="1">
    <citation type="submission" date="2022-12" db="EMBL/GenBank/DDBJ databases">
        <title>Draft genome assemblies for two species of Escallonia (Escalloniales).</title>
        <authorList>
            <person name="Chanderbali A."/>
            <person name="Dervinis C."/>
            <person name="Anghel I."/>
            <person name="Soltis D."/>
            <person name="Soltis P."/>
            <person name="Zapata F."/>
        </authorList>
    </citation>
    <scope>NUCLEOTIDE SEQUENCE</scope>
    <source>
        <strain evidence="5">UCBG64.0493</strain>
        <tissue evidence="5">Leaf</tissue>
    </source>
</reference>
<dbReference type="InterPro" id="IPR036322">
    <property type="entry name" value="WD40_repeat_dom_sf"/>
</dbReference>
<evidence type="ECO:0000256" key="2">
    <source>
        <dbReference type="ARBA" id="ARBA00022737"/>
    </source>
</evidence>
<dbReference type="PRINTS" id="PR00320">
    <property type="entry name" value="GPROTEINBRPT"/>
</dbReference>
<dbReference type="AlphaFoldDB" id="A0AA88V1L5"/>
<feature type="repeat" description="WD" evidence="3">
    <location>
        <begin position="479"/>
        <end position="508"/>
    </location>
</feature>
<dbReference type="SUPFAM" id="SSF50978">
    <property type="entry name" value="WD40 repeat-like"/>
    <property type="match status" value="1"/>
</dbReference>
<feature type="compositionally biased region" description="Polar residues" evidence="4">
    <location>
        <begin position="209"/>
        <end position="218"/>
    </location>
</feature>
<dbReference type="InterPro" id="IPR015943">
    <property type="entry name" value="WD40/YVTN_repeat-like_dom_sf"/>
</dbReference>
<dbReference type="InterPro" id="IPR020472">
    <property type="entry name" value="WD40_PAC1"/>
</dbReference>
<feature type="region of interest" description="Disordered" evidence="4">
    <location>
        <begin position="572"/>
        <end position="614"/>
    </location>
</feature>
<sequence length="614" mass="68226">MDELGVVLGMDFMEKLSATLNPYCRVMMVVGKGGQPKWMIPLVSKDEDNARKGITVLQLDEGLTLCYVEWQMGPRTYAVDMLTKTITTEEFNHFEFVPLQAFVSFKKRMRSSRRGKMVTETTNLRRQKFGEVLHSEYPNDEEKEYSFRISSTSEASPSNHYTRVYQPNAESYSPYDGPSCSWDPSPSPFSPSWGQTSPFQGPNYPDQASPLTKSPWSSHVAPTNEYTNSYTGLMGSLVREEGHIYSLAALGDLLYTGSDSKNIRVWKNQKEFSGFKSNSGLVKAIVIAGEKIFSGHQDGKIRVWKVSSKNPSIHKRIGTLPTLKAYIKSSMNPNNYVEVRRNRNAVWIKHFDAISCLSLSEDQSFLYSASWDKTVKVWKVSNSKCLESINVHEDAVNSVVAGFDGLVFTGSADGTVKVWRRELQGKGTKHFFSQTLLKQDCAITALAVDPSASVLYCGSSDGLVNFWEREKLLSHGGILRGHKLAVLCLAAAGNLVFSGSADTNICVWRREEGDHACLAVLSGHSGPVKCLAVEEDRGRGGGGGGRRWTLYSGSLDKSVKIWRISARMSATQSQLQQKQTEETEGFNSPQTVPSAHSFLSPQGSRMSQRRKTET</sequence>
<organism evidence="5 6">
    <name type="scientific">Escallonia herrerae</name>
    <dbReference type="NCBI Taxonomy" id="1293975"/>
    <lineage>
        <taxon>Eukaryota</taxon>
        <taxon>Viridiplantae</taxon>
        <taxon>Streptophyta</taxon>
        <taxon>Embryophyta</taxon>
        <taxon>Tracheophyta</taxon>
        <taxon>Spermatophyta</taxon>
        <taxon>Magnoliopsida</taxon>
        <taxon>eudicotyledons</taxon>
        <taxon>Gunneridae</taxon>
        <taxon>Pentapetalae</taxon>
        <taxon>asterids</taxon>
        <taxon>campanulids</taxon>
        <taxon>Escalloniales</taxon>
        <taxon>Escalloniaceae</taxon>
        <taxon>Escallonia</taxon>
    </lineage>
</organism>
<keyword evidence="6" id="KW-1185">Reference proteome</keyword>
<dbReference type="FunFam" id="2.130.10.10:FF:000775">
    <property type="entry name" value="BnaA09g28200D protein"/>
    <property type="match status" value="1"/>
</dbReference>
<evidence type="ECO:0000313" key="6">
    <source>
        <dbReference type="Proteomes" id="UP001188597"/>
    </source>
</evidence>
<dbReference type="PANTHER" id="PTHR22844">
    <property type="entry name" value="F-BOX AND WD40 DOMAIN PROTEIN"/>
    <property type="match status" value="1"/>
</dbReference>
<protein>
    <submittedName>
        <fullName evidence="5">Uncharacterized protein</fullName>
    </submittedName>
</protein>
<comment type="caution">
    <text evidence="5">The sequence shown here is derived from an EMBL/GenBank/DDBJ whole genome shotgun (WGS) entry which is preliminary data.</text>
</comment>
<name>A0AA88V1L5_9ASTE</name>
<accession>A0AA88V1L5</accession>
<feature type="repeat" description="WD" evidence="3">
    <location>
        <begin position="436"/>
        <end position="468"/>
    </location>
</feature>
<dbReference type="InterPro" id="IPR001680">
    <property type="entry name" value="WD40_rpt"/>
</dbReference>
<evidence type="ECO:0000256" key="3">
    <source>
        <dbReference type="PROSITE-ProRule" id="PRU00221"/>
    </source>
</evidence>
<dbReference type="SMART" id="SM00320">
    <property type="entry name" value="WD40"/>
    <property type="match status" value="7"/>
</dbReference>
<dbReference type="PROSITE" id="PS50294">
    <property type="entry name" value="WD_REPEATS_REGION"/>
    <property type="match status" value="2"/>
</dbReference>
<evidence type="ECO:0000256" key="1">
    <source>
        <dbReference type="ARBA" id="ARBA00022574"/>
    </source>
</evidence>
<gene>
    <name evidence="5" type="ORF">RJ639_023887</name>
</gene>
<evidence type="ECO:0000313" key="5">
    <source>
        <dbReference type="EMBL" id="KAK3000131.1"/>
    </source>
</evidence>
<dbReference type="InterPro" id="IPR045182">
    <property type="entry name" value="JINGUBANG-like"/>
</dbReference>